<gene>
    <name evidence="4" type="ORF">CC85DRAFT_166945</name>
</gene>
<comment type="similarity">
    <text evidence="1">Belongs to the methyltransferase superfamily.</text>
</comment>
<name>A0A0J1AXF7_9TREE</name>
<dbReference type="InterPro" id="IPR029063">
    <property type="entry name" value="SAM-dependent_MTases_sf"/>
</dbReference>
<keyword evidence="3" id="KW-0808">Transferase</keyword>
<evidence type="ECO:0008006" key="6">
    <source>
        <dbReference type="Google" id="ProtNLM"/>
    </source>
</evidence>
<dbReference type="EMBL" id="KQ087244">
    <property type="protein sequence ID" value="KLT39999.1"/>
    <property type="molecule type" value="Genomic_DNA"/>
</dbReference>
<evidence type="ECO:0000256" key="1">
    <source>
        <dbReference type="ARBA" id="ARBA00008361"/>
    </source>
</evidence>
<dbReference type="Proteomes" id="UP000053611">
    <property type="component" value="Unassembled WGS sequence"/>
</dbReference>
<dbReference type="PANTHER" id="PTHR12176">
    <property type="entry name" value="SAM-DEPENDENT METHYLTRANSFERASE SUPERFAMILY PROTEIN"/>
    <property type="match status" value="1"/>
</dbReference>
<evidence type="ECO:0000313" key="4">
    <source>
        <dbReference type="EMBL" id="KLT39999.1"/>
    </source>
</evidence>
<reference evidence="4 5" key="1">
    <citation type="submission" date="2015-03" db="EMBL/GenBank/DDBJ databases">
        <title>Genomics and transcriptomics of the oil-accumulating basidiomycete yeast T. oleaginosus allow insights into substrate utilization and the diverse evolutionary trajectories of mating systems in fungi.</title>
        <authorList>
            <consortium name="DOE Joint Genome Institute"/>
            <person name="Kourist R."/>
            <person name="Kracht O."/>
            <person name="Bracharz F."/>
            <person name="Lipzen A."/>
            <person name="Nolan M."/>
            <person name="Ohm R."/>
            <person name="Grigoriev I."/>
            <person name="Sun S."/>
            <person name="Heitman J."/>
            <person name="Bruck T."/>
            <person name="Nowrousian M."/>
        </authorList>
    </citation>
    <scope>NUCLEOTIDE SEQUENCE [LARGE SCALE GENOMIC DNA]</scope>
    <source>
        <strain evidence="4 5">IBC0246</strain>
    </source>
</reference>
<proteinExistence type="inferred from homology"/>
<evidence type="ECO:0000313" key="5">
    <source>
        <dbReference type="Proteomes" id="UP000053611"/>
    </source>
</evidence>
<dbReference type="GO" id="GO:0032259">
    <property type="term" value="P:methylation"/>
    <property type="evidence" value="ECO:0007669"/>
    <property type="project" value="UniProtKB-KW"/>
</dbReference>
<dbReference type="PANTHER" id="PTHR12176:SF84">
    <property type="entry name" value="METHYLTRANSFERASE DOMAIN-CONTAINING PROTEIN"/>
    <property type="match status" value="1"/>
</dbReference>
<evidence type="ECO:0000256" key="3">
    <source>
        <dbReference type="ARBA" id="ARBA00022679"/>
    </source>
</evidence>
<organism evidence="4 5">
    <name type="scientific">Cutaneotrichosporon oleaginosum</name>
    <dbReference type="NCBI Taxonomy" id="879819"/>
    <lineage>
        <taxon>Eukaryota</taxon>
        <taxon>Fungi</taxon>
        <taxon>Dikarya</taxon>
        <taxon>Basidiomycota</taxon>
        <taxon>Agaricomycotina</taxon>
        <taxon>Tremellomycetes</taxon>
        <taxon>Trichosporonales</taxon>
        <taxon>Trichosporonaceae</taxon>
        <taxon>Cutaneotrichosporon</taxon>
    </lineage>
</organism>
<dbReference type="InterPro" id="IPR051419">
    <property type="entry name" value="Lys/N-term_MeTrsfase_sf"/>
</dbReference>
<dbReference type="AlphaFoldDB" id="A0A0J1AXF7"/>
<dbReference type="Gene3D" id="3.40.50.150">
    <property type="entry name" value="Vaccinia Virus protein VP39"/>
    <property type="match status" value="1"/>
</dbReference>
<dbReference type="OrthoDB" id="2594973at2759"/>
<keyword evidence="2" id="KW-0489">Methyltransferase</keyword>
<evidence type="ECO:0000256" key="2">
    <source>
        <dbReference type="ARBA" id="ARBA00022603"/>
    </source>
</evidence>
<accession>A0A0J1AXF7</accession>
<protein>
    <recommendedName>
        <fullName evidence="6">Methyltransferase domain-containing protein</fullName>
    </recommendedName>
</protein>
<sequence>MAVDYSKKSYWRERLSREKDVGFEWLLPTAEILSTISDVVGEVNYASTPVTILHFGCGSSTLGVDLQRHLGDHFAISDADYASSSLHARDFADSTVSESFSSLQVPLYDIDVLDLKSLLSIAPTEGWDVFIDKSTADAISCSPPLPGVSYSKHACNADEIDALSVLCANLRSVASRHCRWISISYSATRFDFLTDCPEASWHVVTKIPARLQATTSTKEGRVVHQPATGTWIWVLAPR</sequence>
<dbReference type="STRING" id="879819.A0A0J1AXF7"/>
<keyword evidence="5" id="KW-1185">Reference proteome</keyword>
<dbReference type="GO" id="GO:0008168">
    <property type="term" value="F:methyltransferase activity"/>
    <property type="evidence" value="ECO:0007669"/>
    <property type="project" value="UniProtKB-KW"/>
</dbReference>